<keyword evidence="1" id="KW-0812">Transmembrane</keyword>
<reference evidence="2" key="1">
    <citation type="submission" date="2019-12" db="EMBL/GenBank/DDBJ databases">
        <title>An insight into the sialome of adult female Ixodes ricinus ticks feeding for 6 days.</title>
        <authorList>
            <person name="Perner J."/>
            <person name="Ribeiro J.M.C."/>
        </authorList>
    </citation>
    <scope>NUCLEOTIDE SEQUENCE</scope>
    <source>
        <strain evidence="2">Semi-engorged</strain>
        <tissue evidence="2">Salivary glands</tissue>
    </source>
</reference>
<evidence type="ECO:0000256" key="1">
    <source>
        <dbReference type="SAM" id="Phobius"/>
    </source>
</evidence>
<keyword evidence="1" id="KW-1133">Transmembrane helix</keyword>
<dbReference type="EMBL" id="GIFC01000564">
    <property type="protein sequence ID" value="MXU82647.1"/>
    <property type="molecule type" value="Transcribed_RNA"/>
</dbReference>
<accession>A0A6B0U0C4</accession>
<dbReference type="AlphaFoldDB" id="A0A6B0U0C4"/>
<sequence length="70" mass="8011">MSFNPDSLGYKFQLIFLCLHLLFIVLSVAALVYHADLRFACACCFCQEIHLFGSWESTWRGGRAISKSMF</sequence>
<organism evidence="2">
    <name type="scientific">Ixodes ricinus</name>
    <name type="common">Common tick</name>
    <name type="synonym">Acarus ricinus</name>
    <dbReference type="NCBI Taxonomy" id="34613"/>
    <lineage>
        <taxon>Eukaryota</taxon>
        <taxon>Metazoa</taxon>
        <taxon>Ecdysozoa</taxon>
        <taxon>Arthropoda</taxon>
        <taxon>Chelicerata</taxon>
        <taxon>Arachnida</taxon>
        <taxon>Acari</taxon>
        <taxon>Parasitiformes</taxon>
        <taxon>Ixodida</taxon>
        <taxon>Ixodoidea</taxon>
        <taxon>Ixodidae</taxon>
        <taxon>Ixodinae</taxon>
        <taxon>Ixodes</taxon>
    </lineage>
</organism>
<name>A0A6B0U0C4_IXORI</name>
<proteinExistence type="predicted"/>
<evidence type="ECO:0000313" key="2">
    <source>
        <dbReference type="EMBL" id="MXU82647.1"/>
    </source>
</evidence>
<protein>
    <submittedName>
        <fullName evidence="2">Putative secreted protein</fullName>
    </submittedName>
</protein>
<keyword evidence="1" id="KW-0472">Membrane</keyword>
<feature type="transmembrane region" description="Helical" evidence="1">
    <location>
        <begin position="12"/>
        <end position="33"/>
    </location>
</feature>